<reference evidence="18" key="1">
    <citation type="submission" date="2020-11" db="EMBL/GenBank/DDBJ databases">
        <authorList>
            <consortium name="DOE Joint Genome Institute"/>
            <person name="Ahrendt S."/>
            <person name="Riley R."/>
            <person name="Andreopoulos W."/>
            <person name="Labutti K."/>
            <person name="Pangilinan J."/>
            <person name="Ruiz-Duenas F.J."/>
            <person name="Barrasa J.M."/>
            <person name="Sanchez-Garcia M."/>
            <person name="Camarero S."/>
            <person name="Miyauchi S."/>
            <person name="Serrano A."/>
            <person name="Linde D."/>
            <person name="Babiker R."/>
            <person name="Drula E."/>
            <person name="Ayuso-Fernandez I."/>
            <person name="Pacheco R."/>
            <person name="Padilla G."/>
            <person name="Ferreira P."/>
            <person name="Barriuso J."/>
            <person name="Kellner H."/>
            <person name="Castanera R."/>
            <person name="Alfaro M."/>
            <person name="Ramirez L."/>
            <person name="Pisabarro A.G."/>
            <person name="Kuo A."/>
            <person name="Tritt A."/>
            <person name="Lipzen A."/>
            <person name="He G."/>
            <person name="Yan M."/>
            <person name="Ng V."/>
            <person name="Cullen D."/>
            <person name="Martin F."/>
            <person name="Rosso M.-N."/>
            <person name="Henrissat B."/>
            <person name="Hibbett D."/>
            <person name="Martinez A.T."/>
            <person name="Grigoriev I.V."/>
        </authorList>
    </citation>
    <scope>NUCLEOTIDE SEQUENCE</scope>
    <source>
        <strain evidence="18">CIRM-BRFM 674</strain>
    </source>
</reference>
<evidence type="ECO:0000259" key="17">
    <source>
        <dbReference type="Pfam" id="PF01764"/>
    </source>
</evidence>
<dbReference type="Gene3D" id="3.40.50.1820">
    <property type="entry name" value="alpha/beta hydrolase"/>
    <property type="match status" value="1"/>
</dbReference>
<evidence type="ECO:0000256" key="9">
    <source>
        <dbReference type="ARBA" id="ARBA00022963"/>
    </source>
</evidence>
<keyword evidence="8" id="KW-0106">Calcium</keyword>
<keyword evidence="5 16" id="KW-0812">Transmembrane</keyword>
<dbReference type="Pfam" id="PF01764">
    <property type="entry name" value="Lipase_3"/>
    <property type="match status" value="1"/>
</dbReference>
<keyword evidence="9" id="KW-0442">Lipid degradation</keyword>
<dbReference type="InterPro" id="IPR029058">
    <property type="entry name" value="AB_hydrolase_fold"/>
</dbReference>
<organism evidence="18 19">
    <name type="scientific">Pholiota conissans</name>
    <dbReference type="NCBI Taxonomy" id="109636"/>
    <lineage>
        <taxon>Eukaryota</taxon>
        <taxon>Fungi</taxon>
        <taxon>Dikarya</taxon>
        <taxon>Basidiomycota</taxon>
        <taxon>Agaricomycotina</taxon>
        <taxon>Agaricomycetes</taxon>
        <taxon>Agaricomycetidae</taxon>
        <taxon>Agaricales</taxon>
        <taxon>Agaricineae</taxon>
        <taxon>Strophariaceae</taxon>
        <taxon>Pholiota</taxon>
    </lineage>
</organism>
<evidence type="ECO:0000256" key="14">
    <source>
        <dbReference type="ARBA" id="ARBA00026104"/>
    </source>
</evidence>
<dbReference type="EMBL" id="MU155188">
    <property type="protein sequence ID" value="KAF9480819.1"/>
    <property type="molecule type" value="Genomic_DNA"/>
</dbReference>
<feature type="transmembrane region" description="Helical" evidence="16">
    <location>
        <begin position="289"/>
        <end position="309"/>
    </location>
</feature>
<keyword evidence="19" id="KW-1185">Reference proteome</keyword>
<evidence type="ECO:0000256" key="11">
    <source>
        <dbReference type="ARBA" id="ARBA00023098"/>
    </source>
</evidence>
<dbReference type="GO" id="GO:0046872">
    <property type="term" value="F:metal ion binding"/>
    <property type="evidence" value="ECO:0007669"/>
    <property type="project" value="UniProtKB-KW"/>
</dbReference>
<keyword evidence="10 16" id="KW-1133">Transmembrane helix</keyword>
<evidence type="ECO:0000313" key="18">
    <source>
        <dbReference type="EMBL" id="KAF9480819.1"/>
    </source>
</evidence>
<dbReference type="SUPFAM" id="SSF53474">
    <property type="entry name" value="alpha/beta-Hydrolases"/>
    <property type="match status" value="1"/>
</dbReference>
<evidence type="ECO:0000256" key="10">
    <source>
        <dbReference type="ARBA" id="ARBA00022989"/>
    </source>
</evidence>
<evidence type="ECO:0000256" key="2">
    <source>
        <dbReference type="ARBA" id="ARBA00004651"/>
    </source>
</evidence>
<dbReference type="AlphaFoldDB" id="A0A9P6D1W2"/>
<keyword evidence="4" id="KW-0597">Phosphoprotein</keyword>
<dbReference type="PANTHER" id="PTHR45792">
    <property type="entry name" value="DIACYLGLYCEROL LIPASE HOMOLOG-RELATED"/>
    <property type="match status" value="1"/>
</dbReference>
<dbReference type="GO" id="GO:0019369">
    <property type="term" value="P:arachidonate metabolic process"/>
    <property type="evidence" value="ECO:0007669"/>
    <property type="project" value="TreeGrafter"/>
</dbReference>
<keyword evidence="11" id="KW-0443">Lipid metabolism</keyword>
<comment type="catalytic activity">
    <reaction evidence="13">
        <text>a 1,2-diacyl-sn-glycerol + H2O = a 2-acylglycerol + a fatty acid + H(+)</text>
        <dbReference type="Rhea" id="RHEA:33275"/>
        <dbReference type="ChEBI" id="CHEBI:15377"/>
        <dbReference type="ChEBI" id="CHEBI:15378"/>
        <dbReference type="ChEBI" id="CHEBI:17389"/>
        <dbReference type="ChEBI" id="CHEBI:17815"/>
        <dbReference type="ChEBI" id="CHEBI:28868"/>
        <dbReference type="EC" id="3.1.1.116"/>
    </reaction>
    <physiologicalReaction direction="left-to-right" evidence="13">
        <dbReference type="Rhea" id="RHEA:33276"/>
    </physiologicalReaction>
</comment>
<evidence type="ECO:0000256" key="4">
    <source>
        <dbReference type="ARBA" id="ARBA00022553"/>
    </source>
</evidence>
<evidence type="ECO:0000313" key="19">
    <source>
        <dbReference type="Proteomes" id="UP000807469"/>
    </source>
</evidence>
<evidence type="ECO:0000256" key="16">
    <source>
        <dbReference type="SAM" id="Phobius"/>
    </source>
</evidence>
<dbReference type="PANTHER" id="PTHR45792:SF8">
    <property type="entry name" value="DIACYLGLYCEROL LIPASE-ALPHA"/>
    <property type="match status" value="1"/>
</dbReference>
<comment type="caution">
    <text evidence="18">The sequence shown here is derived from an EMBL/GenBank/DDBJ whole genome shotgun (WGS) entry which is preliminary data.</text>
</comment>
<evidence type="ECO:0000256" key="3">
    <source>
        <dbReference type="ARBA" id="ARBA00022475"/>
    </source>
</evidence>
<proteinExistence type="predicted"/>
<feature type="region of interest" description="Disordered" evidence="15">
    <location>
        <begin position="458"/>
        <end position="495"/>
    </location>
</feature>
<dbReference type="Proteomes" id="UP000807469">
    <property type="component" value="Unassembled WGS sequence"/>
</dbReference>
<accession>A0A9P6D1W2</accession>
<comment type="cofactor">
    <cofactor evidence="1">
        <name>Ca(2+)</name>
        <dbReference type="ChEBI" id="CHEBI:29108"/>
    </cofactor>
</comment>
<evidence type="ECO:0000256" key="5">
    <source>
        <dbReference type="ARBA" id="ARBA00022692"/>
    </source>
</evidence>
<protein>
    <recommendedName>
        <fullName evidence="14">sn-1-specific diacylglycerol lipase</fullName>
        <ecNumber evidence="14">3.1.1.116</ecNumber>
    </recommendedName>
</protein>
<dbReference type="OrthoDB" id="438440at2759"/>
<evidence type="ECO:0000256" key="15">
    <source>
        <dbReference type="SAM" id="MobiDB-lite"/>
    </source>
</evidence>
<name>A0A9P6D1W2_9AGAR</name>
<sequence>MAKNWDVYSRQGIDIAHKATSFGFSAAKIGTKLGFSIARTLASTAVSATTTVVDFALFGGGAVTRPVAGLAVSTVLSIAEQIILAPIHLSEYITSTSLSAAHSSINVLSVIFPGSSDASFSLVSFVGLVRRELAHTDSGTMPEKHYGITQVARAIVGWVALQGVTQEWQEKRWFKYLKELDVMEPPKAQRSLLHKTSRIRVTSDVIFPGKQAAQIIAADIGDPSTKHSQPFMTRTKSHISLHRHRAVAAAAVSKLSKEPAPAPFAPTEAPPVPISNDELKKTMRRLSKMVLAGYGGATLLFFGVSPTAFDTHLKKRKKSPSASSSLSDMMDREKKVEEEQLADAVDAAEAEAAGDGELPEAPRKEAYSWWEVLLGKHDQEIFERSMTHAEGPPLTEEEAKRRLNSQNMKTTAVLGNEHLMPRFWVLTDHDRGQVILVIRGTMSLNDIAADLTCEPELFKPASTSPPSEGDDTPVPGQFSFPSLDAKPSGEKVEPKQYRVHGGMARMAKAMGDVGKPVHLAVMEALHKHPDFDLILCGHSLGAAVAAMLGMMWADPNTCQTVRSSGLPVGRQVQVFAFAPPTLTDAPLSRLASKLIVSLVYSHDIVSRLSLGSVRDLKNAAMWLCEAEARGDGQEGWSAVTSRAKRWKDKTGWKEDMDWFIAMRKTLEANMQNTCMYPPGRVLWVMRDRDLHPAHRLHPEDAKGKGAEDLDRLRLFEVLDVEKVFSQTVFAKDMLSAHLPHQYDRVIHDLL</sequence>
<dbReference type="GO" id="GO:0046340">
    <property type="term" value="P:diacylglycerol catabolic process"/>
    <property type="evidence" value="ECO:0007669"/>
    <property type="project" value="TreeGrafter"/>
</dbReference>
<feature type="compositionally biased region" description="Basic and acidic residues" evidence="15">
    <location>
        <begin position="329"/>
        <end position="338"/>
    </location>
</feature>
<keyword evidence="6" id="KW-0479">Metal-binding</keyword>
<evidence type="ECO:0000256" key="8">
    <source>
        <dbReference type="ARBA" id="ARBA00022837"/>
    </source>
</evidence>
<keyword evidence="7" id="KW-0378">Hydrolase</keyword>
<gene>
    <name evidence="18" type="ORF">BDN70DRAFT_992418</name>
</gene>
<keyword evidence="12 16" id="KW-0472">Membrane</keyword>
<dbReference type="GO" id="GO:0016298">
    <property type="term" value="F:lipase activity"/>
    <property type="evidence" value="ECO:0007669"/>
    <property type="project" value="TreeGrafter"/>
</dbReference>
<keyword evidence="3" id="KW-1003">Cell membrane</keyword>
<evidence type="ECO:0000256" key="6">
    <source>
        <dbReference type="ARBA" id="ARBA00022723"/>
    </source>
</evidence>
<evidence type="ECO:0000256" key="13">
    <source>
        <dbReference type="ARBA" id="ARBA00024531"/>
    </source>
</evidence>
<comment type="subcellular location">
    <subcellularLocation>
        <location evidence="2">Cell membrane</location>
        <topology evidence="2">Multi-pass membrane protein</topology>
    </subcellularLocation>
</comment>
<dbReference type="InterPro" id="IPR052214">
    <property type="entry name" value="DAG_Lipase-Related"/>
</dbReference>
<evidence type="ECO:0000256" key="7">
    <source>
        <dbReference type="ARBA" id="ARBA00022801"/>
    </source>
</evidence>
<dbReference type="InterPro" id="IPR002921">
    <property type="entry name" value="Fungal_lipase-type"/>
</dbReference>
<feature type="domain" description="Fungal lipase-type" evidence="17">
    <location>
        <begin position="436"/>
        <end position="609"/>
    </location>
</feature>
<dbReference type="GO" id="GO:0005886">
    <property type="term" value="C:plasma membrane"/>
    <property type="evidence" value="ECO:0007669"/>
    <property type="project" value="UniProtKB-SubCell"/>
</dbReference>
<feature type="region of interest" description="Disordered" evidence="15">
    <location>
        <begin position="312"/>
        <end position="340"/>
    </location>
</feature>
<dbReference type="EC" id="3.1.1.116" evidence="14"/>
<dbReference type="CDD" id="cd00519">
    <property type="entry name" value="Lipase_3"/>
    <property type="match status" value="1"/>
</dbReference>
<evidence type="ECO:0000256" key="12">
    <source>
        <dbReference type="ARBA" id="ARBA00023136"/>
    </source>
</evidence>
<evidence type="ECO:0000256" key="1">
    <source>
        <dbReference type="ARBA" id="ARBA00001913"/>
    </source>
</evidence>